<accession>A0ABT4H7W3</accession>
<feature type="domain" description="SHOCT" evidence="1">
    <location>
        <begin position="130"/>
        <end position="157"/>
    </location>
</feature>
<comment type="caution">
    <text evidence="3">The sequence shown here is derived from an EMBL/GenBank/DDBJ whole genome shotgun (WGS) entry which is preliminary data.</text>
</comment>
<dbReference type="EMBL" id="JAMDNP010000164">
    <property type="protein sequence ID" value="MCY9765065.1"/>
    <property type="molecule type" value="Genomic_DNA"/>
</dbReference>
<dbReference type="InterPro" id="IPR018649">
    <property type="entry name" value="SHOCT"/>
</dbReference>
<evidence type="ECO:0000313" key="3">
    <source>
        <dbReference type="EMBL" id="MCY9765065.1"/>
    </source>
</evidence>
<proteinExistence type="predicted"/>
<dbReference type="Pfam" id="PF14472">
    <property type="entry name" value="DUF4429"/>
    <property type="match status" value="1"/>
</dbReference>
<dbReference type="Proteomes" id="UP001527181">
    <property type="component" value="Unassembled WGS sequence"/>
</dbReference>
<protein>
    <submittedName>
        <fullName evidence="3">SHOCT domain-containing protein</fullName>
    </submittedName>
</protein>
<sequence>MKEEAIDYLFGLNGDLFLYKDRIIIQRNGLMAKVMQGFNKGDKTIYLDQISSIQVKLGGFITNGYIQFSIPGGNESTKGLWSATQDENSVTFEKSDNPVVEQIKAKIEELQRAMKNSGGMVIQNTVSTADEIKKFKELMDQGIITTDEYEAKKKQLLNI</sequence>
<name>A0ABT4H7W3_PAEAL</name>
<keyword evidence="4" id="KW-1185">Reference proteome</keyword>
<dbReference type="Pfam" id="PF09851">
    <property type="entry name" value="SHOCT"/>
    <property type="match status" value="1"/>
</dbReference>
<dbReference type="RefSeq" id="WP_197266663.1">
    <property type="nucleotide sequence ID" value="NZ_JAMDMG010000020.1"/>
</dbReference>
<dbReference type="InterPro" id="IPR027860">
    <property type="entry name" value="DUF4429"/>
</dbReference>
<reference evidence="3 4" key="1">
    <citation type="submission" date="2022-05" db="EMBL/GenBank/DDBJ databases">
        <title>Genome Sequencing of Bee-Associated Microbes.</title>
        <authorList>
            <person name="Dunlap C."/>
        </authorList>
    </citation>
    <scope>NUCLEOTIDE SEQUENCE [LARGE SCALE GENOMIC DNA]</scope>
    <source>
        <strain evidence="3 4">NRRL B-04010</strain>
    </source>
</reference>
<organism evidence="3 4">
    <name type="scientific">Paenibacillus alvei</name>
    <name type="common">Bacillus alvei</name>
    <dbReference type="NCBI Taxonomy" id="44250"/>
    <lineage>
        <taxon>Bacteria</taxon>
        <taxon>Bacillati</taxon>
        <taxon>Bacillota</taxon>
        <taxon>Bacilli</taxon>
        <taxon>Bacillales</taxon>
        <taxon>Paenibacillaceae</taxon>
        <taxon>Paenibacillus</taxon>
    </lineage>
</organism>
<gene>
    <name evidence="3" type="ORF">M5X12_31715</name>
</gene>
<evidence type="ECO:0000313" key="4">
    <source>
        <dbReference type="Proteomes" id="UP001527181"/>
    </source>
</evidence>
<evidence type="ECO:0000259" key="2">
    <source>
        <dbReference type="Pfam" id="PF14472"/>
    </source>
</evidence>
<evidence type="ECO:0000259" key="1">
    <source>
        <dbReference type="Pfam" id="PF09851"/>
    </source>
</evidence>
<feature type="domain" description="DUF4429" evidence="2">
    <location>
        <begin position="21"/>
        <end position="107"/>
    </location>
</feature>